<evidence type="ECO:0000256" key="1">
    <source>
        <dbReference type="SAM" id="MobiDB-lite"/>
    </source>
</evidence>
<gene>
    <name evidence="2" type="ORF">SCF082_LOCUS24624</name>
</gene>
<sequence>PSSRSSAPLPCSRGCSVASERASCCPPSPAGGGVMTSVASPNAQSDPPTLLKAMSMSANPQSEEVPEASQRLSLDDPRMIVAMQVLGIDMEDLVAPKPPPAPPMSHDRSPRK</sequence>
<feature type="compositionally biased region" description="Polar residues" evidence="1">
    <location>
        <begin position="37"/>
        <end position="47"/>
    </location>
</feature>
<dbReference type="Proteomes" id="UP001642464">
    <property type="component" value="Unassembled WGS sequence"/>
</dbReference>
<feature type="region of interest" description="Disordered" evidence="1">
    <location>
        <begin position="92"/>
        <end position="112"/>
    </location>
</feature>
<protein>
    <submittedName>
        <fullName evidence="2">Uncharacterized protein</fullName>
    </submittedName>
</protein>
<reference evidence="2 3" key="1">
    <citation type="submission" date="2024-02" db="EMBL/GenBank/DDBJ databases">
        <authorList>
            <person name="Chen Y."/>
            <person name="Shah S."/>
            <person name="Dougan E. K."/>
            <person name="Thang M."/>
            <person name="Chan C."/>
        </authorList>
    </citation>
    <scope>NUCLEOTIDE SEQUENCE [LARGE SCALE GENOMIC DNA]</scope>
</reference>
<keyword evidence="3" id="KW-1185">Reference proteome</keyword>
<name>A0ABP0LUK9_9DINO</name>
<feature type="non-terminal residue" evidence="2">
    <location>
        <position position="1"/>
    </location>
</feature>
<comment type="caution">
    <text evidence="2">The sequence shown here is derived from an EMBL/GenBank/DDBJ whole genome shotgun (WGS) entry which is preliminary data.</text>
</comment>
<accession>A0ABP0LUK9</accession>
<feature type="region of interest" description="Disordered" evidence="1">
    <location>
        <begin position="1"/>
        <end position="48"/>
    </location>
</feature>
<evidence type="ECO:0000313" key="3">
    <source>
        <dbReference type="Proteomes" id="UP001642464"/>
    </source>
</evidence>
<organism evidence="2 3">
    <name type="scientific">Durusdinium trenchii</name>
    <dbReference type="NCBI Taxonomy" id="1381693"/>
    <lineage>
        <taxon>Eukaryota</taxon>
        <taxon>Sar</taxon>
        <taxon>Alveolata</taxon>
        <taxon>Dinophyceae</taxon>
        <taxon>Suessiales</taxon>
        <taxon>Symbiodiniaceae</taxon>
        <taxon>Durusdinium</taxon>
    </lineage>
</organism>
<dbReference type="EMBL" id="CAXAMM010018224">
    <property type="protein sequence ID" value="CAK9042926.1"/>
    <property type="molecule type" value="Genomic_DNA"/>
</dbReference>
<evidence type="ECO:0000313" key="2">
    <source>
        <dbReference type="EMBL" id="CAK9042926.1"/>
    </source>
</evidence>
<feature type="non-terminal residue" evidence="2">
    <location>
        <position position="112"/>
    </location>
</feature>
<proteinExistence type="predicted"/>